<proteinExistence type="predicted"/>
<evidence type="ECO:0000256" key="1">
    <source>
        <dbReference type="SAM" id="SignalP"/>
    </source>
</evidence>
<evidence type="ECO:0008006" key="4">
    <source>
        <dbReference type="Google" id="ProtNLM"/>
    </source>
</evidence>
<sequence length="139" mass="16420">MKKKIILYLLIGLPLTALCRQELSKQSVNDSTIAQASIATLKKSILVQPEQEAALYQALLQERANRRQVFKQYWRTPQFRDKLAQATYQRDSIYQTVLGKVKYLRYRQQQQMDREQFELQQQVRTKQETDSLTNPTKQP</sequence>
<keyword evidence="3" id="KW-1185">Reference proteome</keyword>
<evidence type="ECO:0000313" key="2">
    <source>
        <dbReference type="EMBL" id="AXY74129.1"/>
    </source>
</evidence>
<organism evidence="2 3">
    <name type="scientific">Paraflavitalea soli</name>
    <dbReference type="NCBI Taxonomy" id="2315862"/>
    <lineage>
        <taxon>Bacteria</taxon>
        <taxon>Pseudomonadati</taxon>
        <taxon>Bacteroidota</taxon>
        <taxon>Chitinophagia</taxon>
        <taxon>Chitinophagales</taxon>
        <taxon>Chitinophagaceae</taxon>
        <taxon>Paraflavitalea</taxon>
    </lineage>
</organism>
<dbReference type="RefSeq" id="WP_119050016.1">
    <property type="nucleotide sequence ID" value="NZ_CP032157.1"/>
</dbReference>
<reference evidence="2 3" key="1">
    <citation type="submission" date="2018-09" db="EMBL/GenBank/DDBJ databases">
        <title>Genome sequencing of strain 6GH32-13.</title>
        <authorList>
            <person name="Weon H.-Y."/>
            <person name="Heo J."/>
            <person name="Kwon S.-W."/>
        </authorList>
    </citation>
    <scope>NUCLEOTIDE SEQUENCE [LARGE SCALE GENOMIC DNA]</scope>
    <source>
        <strain evidence="2 3">5GH32-13</strain>
    </source>
</reference>
<name>A0A3B7MLF5_9BACT</name>
<dbReference type="AlphaFoldDB" id="A0A3B7MLF5"/>
<dbReference type="EMBL" id="CP032157">
    <property type="protein sequence ID" value="AXY74129.1"/>
    <property type="molecule type" value="Genomic_DNA"/>
</dbReference>
<keyword evidence="1" id="KW-0732">Signal</keyword>
<protein>
    <recommendedName>
        <fullName evidence="4">DUF4296 domain-containing protein</fullName>
    </recommendedName>
</protein>
<gene>
    <name evidence="2" type="ORF">D3H65_09155</name>
</gene>
<accession>A0A3B7MLF5</accession>
<dbReference type="KEGG" id="pseg:D3H65_09155"/>
<feature type="chain" id="PRO_5017579403" description="DUF4296 domain-containing protein" evidence="1">
    <location>
        <begin position="20"/>
        <end position="139"/>
    </location>
</feature>
<dbReference type="Proteomes" id="UP000263900">
    <property type="component" value="Chromosome"/>
</dbReference>
<dbReference type="OrthoDB" id="9995469at2"/>
<feature type="signal peptide" evidence="1">
    <location>
        <begin position="1"/>
        <end position="19"/>
    </location>
</feature>
<evidence type="ECO:0000313" key="3">
    <source>
        <dbReference type="Proteomes" id="UP000263900"/>
    </source>
</evidence>